<dbReference type="SUPFAM" id="SSF46785">
    <property type="entry name" value="Winged helix' DNA-binding domain"/>
    <property type="match status" value="1"/>
</dbReference>
<dbReference type="SMART" id="SM00531">
    <property type="entry name" value="TFIIE"/>
    <property type="match status" value="1"/>
</dbReference>
<dbReference type="InterPro" id="IPR002853">
    <property type="entry name" value="TFIIE_asu"/>
</dbReference>
<feature type="compositionally biased region" description="Acidic residues" evidence="3">
    <location>
        <begin position="473"/>
        <end position="489"/>
    </location>
</feature>
<dbReference type="AlphaFoldDB" id="A0ABD3MAW6"/>
<dbReference type="InterPro" id="IPR017919">
    <property type="entry name" value="TFIIE/TFIIEa_HTH"/>
</dbReference>
<keyword evidence="6" id="KW-1185">Reference proteome</keyword>
<dbReference type="InterPro" id="IPR036388">
    <property type="entry name" value="WH-like_DNA-bd_sf"/>
</dbReference>
<feature type="region of interest" description="Disordered" evidence="3">
    <location>
        <begin position="466"/>
        <end position="489"/>
    </location>
</feature>
<sequence>MAAAEALIATIARAFYDDDVVCLIDVLLRDKYLRDDDMAPRLSLPAKQLRRTLQFLEEEQLVKHELVDDLVMGGSQNTKFWYIDYNHAVHVIRLRVHLLQKKLQTAEMRARSSSLYLCPGYATKTCNGRYNETDAQQIVDPETGLFLCRECVRAHTNNPNPPDRKTYTLQLLDNQKEVTKAMNDMRRVRVQLSSKMDSASSQPLRQGIFDLLQKVRSIKGGEPITSNLPSENIAMGIGSKRIVGTGRTAGILLKKQQKQGIVPDGSGRNGGVSLGGSRNGSRRSDEDELTFLKNAIGQEIAFELEKGGGARANLLATKGRIRNKLIDAAAMKVGVDIGLVARVIMEEREQQLQRKREEKQREKDGKRKKQQGGDELHFLRDNLGVLSAELSREEKKKQRRVDDDASYDNDNDENHPRRSYYISDETDELWALPEDDRRSAFQAQYKAEVERQKKLLGISSLDDIITPSRSQLDGDDAGDELDNVAWEDG</sequence>
<feature type="region of interest" description="Disordered" evidence="3">
    <location>
        <begin position="257"/>
        <end position="285"/>
    </location>
</feature>
<dbReference type="Proteomes" id="UP001530293">
    <property type="component" value="Unassembled WGS sequence"/>
</dbReference>
<organism evidence="5 6">
    <name type="scientific">Discostella pseudostelligera</name>
    <dbReference type="NCBI Taxonomy" id="259834"/>
    <lineage>
        <taxon>Eukaryota</taxon>
        <taxon>Sar</taxon>
        <taxon>Stramenopiles</taxon>
        <taxon>Ochrophyta</taxon>
        <taxon>Bacillariophyta</taxon>
        <taxon>Coscinodiscophyceae</taxon>
        <taxon>Thalassiosirophycidae</taxon>
        <taxon>Stephanodiscales</taxon>
        <taxon>Stephanodiscaceae</taxon>
        <taxon>Discostella</taxon>
    </lineage>
</organism>
<evidence type="ECO:0000313" key="6">
    <source>
        <dbReference type="Proteomes" id="UP001530293"/>
    </source>
</evidence>
<feature type="region of interest" description="Disordered" evidence="3">
    <location>
        <begin position="352"/>
        <end position="374"/>
    </location>
</feature>
<keyword evidence="2" id="KW-0804">Transcription</keyword>
<dbReference type="PANTHER" id="PTHR13097:SF7">
    <property type="entry name" value="GENERAL TRANSCRIPTION FACTOR IIE SUBUNIT 1"/>
    <property type="match status" value="1"/>
</dbReference>
<dbReference type="InterPro" id="IPR039997">
    <property type="entry name" value="TFE"/>
</dbReference>
<proteinExistence type="predicted"/>
<dbReference type="InterPro" id="IPR036390">
    <property type="entry name" value="WH_DNA-bd_sf"/>
</dbReference>
<evidence type="ECO:0000256" key="2">
    <source>
        <dbReference type="ARBA" id="ARBA00023163"/>
    </source>
</evidence>
<dbReference type="PANTHER" id="PTHR13097">
    <property type="entry name" value="TRANSCRIPTION INITIATION FACTOR IIE, ALPHA SUBUNIT"/>
    <property type="match status" value="1"/>
</dbReference>
<comment type="caution">
    <text evidence="5">The sequence shown here is derived from an EMBL/GenBank/DDBJ whole genome shotgun (WGS) entry which is preliminary data.</text>
</comment>
<evidence type="ECO:0000259" key="4">
    <source>
        <dbReference type="PROSITE" id="PS51344"/>
    </source>
</evidence>
<feature type="compositionally biased region" description="Gly residues" evidence="3">
    <location>
        <begin position="267"/>
        <end position="278"/>
    </location>
</feature>
<feature type="region of interest" description="Disordered" evidence="3">
    <location>
        <begin position="391"/>
        <end position="419"/>
    </location>
</feature>
<dbReference type="InterPro" id="IPR024550">
    <property type="entry name" value="TFIIEa/SarR/Rpc3_HTH_dom"/>
</dbReference>
<evidence type="ECO:0000256" key="1">
    <source>
        <dbReference type="ARBA" id="ARBA00023015"/>
    </source>
</evidence>
<evidence type="ECO:0000313" key="5">
    <source>
        <dbReference type="EMBL" id="KAL3760933.1"/>
    </source>
</evidence>
<gene>
    <name evidence="5" type="ORF">ACHAWU_009612</name>
</gene>
<keyword evidence="1" id="KW-0805">Transcription regulation</keyword>
<dbReference type="EMBL" id="JALLBG020000168">
    <property type="protein sequence ID" value="KAL3760933.1"/>
    <property type="molecule type" value="Genomic_DNA"/>
</dbReference>
<dbReference type="Gene3D" id="1.10.10.10">
    <property type="entry name" value="Winged helix-like DNA-binding domain superfamily/Winged helix DNA-binding domain"/>
    <property type="match status" value="1"/>
</dbReference>
<protein>
    <recommendedName>
        <fullName evidence="4">HTH TFE/IIEalpha-type domain-containing protein</fullName>
    </recommendedName>
</protein>
<name>A0ABD3MAW6_9STRA</name>
<reference evidence="5 6" key="1">
    <citation type="submission" date="2024-10" db="EMBL/GenBank/DDBJ databases">
        <title>Updated reference genomes for cyclostephanoid diatoms.</title>
        <authorList>
            <person name="Roberts W.R."/>
            <person name="Alverson A.J."/>
        </authorList>
    </citation>
    <scope>NUCLEOTIDE SEQUENCE [LARGE SCALE GENOMIC DNA]</scope>
    <source>
        <strain evidence="5 6">AJA232-27</strain>
    </source>
</reference>
<dbReference type="PROSITE" id="PS51344">
    <property type="entry name" value="HTH_TFE_IIE"/>
    <property type="match status" value="1"/>
</dbReference>
<feature type="domain" description="HTH TFE/IIEalpha-type" evidence="4">
    <location>
        <begin position="4"/>
        <end position="93"/>
    </location>
</feature>
<feature type="compositionally biased region" description="Basic and acidic residues" evidence="3">
    <location>
        <begin position="391"/>
        <end position="403"/>
    </location>
</feature>
<accession>A0ABD3MAW6</accession>
<evidence type="ECO:0000256" key="3">
    <source>
        <dbReference type="SAM" id="MobiDB-lite"/>
    </source>
</evidence>
<dbReference type="Pfam" id="PF02002">
    <property type="entry name" value="TFIIE_alpha"/>
    <property type="match status" value="1"/>
</dbReference>